<name>A0A0W7WNR7_9RHOB</name>
<organism evidence="3 4">
    <name type="scientific">Pseudoponticoccus marisrubri</name>
    <dbReference type="NCBI Taxonomy" id="1685382"/>
    <lineage>
        <taxon>Bacteria</taxon>
        <taxon>Pseudomonadati</taxon>
        <taxon>Pseudomonadota</taxon>
        <taxon>Alphaproteobacteria</taxon>
        <taxon>Rhodobacterales</taxon>
        <taxon>Roseobacteraceae</taxon>
        <taxon>Pseudoponticoccus</taxon>
    </lineage>
</organism>
<dbReference type="RefSeq" id="WP_058860152.1">
    <property type="nucleotide sequence ID" value="NZ_LPXO01000001.1"/>
</dbReference>
<feature type="transmembrane region" description="Helical" evidence="2">
    <location>
        <begin position="375"/>
        <end position="393"/>
    </location>
</feature>
<feature type="transmembrane region" description="Helical" evidence="2">
    <location>
        <begin position="813"/>
        <end position="832"/>
    </location>
</feature>
<dbReference type="Pfam" id="PF10101">
    <property type="entry name" value="DUF2339"/>
    <property type="match status" value="1"/>
</dbReference>
<feature type="transmembrane region" description="Helical" evidence="2">
    <location>
        <begin position="203"/>
        <end position="223"/>
    </location>
</feature>
<dbReference type="AlphaFoldDB" id="A0A0W7WNR7"/>
<dbReference type="OrthoDB" id="5422830at2"/>
<feature type="transmembrane region" description="Helical" evidence="2">
    <location>
        <begin position="503"/>
        <end position="522"/>
    </location>
</feature>
<feature type="region of interest" description="Disordered" evidence="1">
    <location>
        <begin position="54"/>
        <end position="87"/>
    </location>
</feature>
<feature type="transmembrane region" description="Helical" evidence="2">
    <location>
        <begin position="674"/>
        <end position="692"/>
    </location>
</feature>
<feature type="transmembrane region" description="Helical" evidence="2">
    <location>
        <begin position="534"/>
        <end position="551"/>
    </location>
</feature>
<feature type="transmembrane region" description="Helical" evidence="2">
    <location>
        <begin position="643"/>
        <end position="662"/>
    </location>
</feature>
<feature type="transmembrane region" description="Helical" evidence="2">
    <location>
        <begin position="580"/>
        <end position="599"/>
    </location>
</feature>
<feature type="compositionally biased region" description="Low complexity" evidence="1">
    <location>
        <begin position="54"/>
        <end position="73"/>
    </location>
</feature>
<feature type="transmembrane region" description="Helical" evidence="2">
    <location>
        <begin position="114"/>
        <end position="134"/>
    </location>
</feature>
<dbReference type="InterPro" id="IPR019286">
    <property type="entry name" value="DUF2339_TM"/>
</dbReference>
<feature type="transmembrane region" description="Helical" evidence="2">
    <location>
        <begin position="6"/>
        <end position="29"/>
    </location>
</feature>
<feature type="transmembrane region" description="Helical" evidence="2">
    <location>
        <begin position="474"/>
        <end position="491"/>
    </location>
</feature>
<feature type="transmembrane region" description="Helical" evidence="2">
    <location>
        <begin position="230"/>
        <end position="248"/>
    </location>
</feature>
<feature type="transmembrane region" description="Helical" evidence="2">
    <location>
        <begin position="774"/>
        <end position="793"/>
    </location>
</feature>
<feature type="transmembrane region" description="Helical" evidence="2">
    <location>
        <begin position="868"/>
        <end position="884"/>
    </location>
</feature>
<dbReference type="InterPro" id="IPR014600">
    <property type="entry name" value="UCP035905_mem"/>
</dbReference>
<feature type="transmembrane region" description="Helical" evidence="2">
    <location>
        <begin position="844"/>
        <end position="862"/>
    </location>
</feature>
<evidence type="ECO:0000313" key="4">
    <source>
        <dbReference type="Proteomes" id="UP000054396"/>
    </source>
</evidence>
<feature type="transmembrane region" description="Helical" evidence="2">
    <location>
        <begin position="448"/>
        <end position="467"/>
    </location>
</feature>
<dbReference type="STRING" id="1685382.AVJ23_00245"/>
<keyword evidence="2" id="KW-0472">Membrane</keyword>
<accession>A0A0W7WNR7</accession>
<feature type="transmembrane region" description="Helical" evidence="2">
    <location>
        <begin position="748"/>
        <end position="767"/>
    </location>
</feature>
<feature type="transmembrane region" description="Helical" evidence="2">
    <location>
        <begin position="704"/>
        <end position="728"/>
    </location>
</feature>
<feature type="transmembrane region" description="Helical" evidence="2">
    <location>
        <begin position="347"/>
        <end position="369"/>
    </location>
</feature>
<dbReference type="PANTHER" id="PTHR38434:SF1">
    <property type="entry name" value="BLL2549 PROTEIN"/>
    <property type="match status" value="1"/>
</dbReference>
<keyword evidence="2" id="KW-0812">Transmembrane</keyword>
<keyword evidence="4" id="KW-1185">Reference proteome</keyword>
<gene>
    <name evidence="3" type="ORF">AVJ23_00245</name>
</gene>
<feature type="transmembrane region" description="Helical" evidence="2">
    <location>
        <begin position="307"/>
        <end position="326"/>
    </location>
</feature>
<comment type="caution">
    <text evidence="3">The sequence shown here is derived from an EMBL/GenBank/DDBJ whole genome shotgun (WGS) entry which is preliminary data.</text>
</comment>
<keyword evidence="2" id="KW-1133">Transmembrane helix</keyword>
<feature type="transmembrane region" description="Helical" evidence="2">
    <location>
        <begin position="277"/>
        <end position="295"/>
    </location>
</feature>
<feature type="transmembrane region" description="Helical" evidence="2">
    <location>
        <begin position="557"/>
        <end position="573"/>
    </location>
</feature>
<dbReference type="Proteomes" id="UP000054396">
    <property type="component" value="Unassembled WGS sequence"/>
</dbReference>
<feature type="transmembrane region" description="Helical" evidence="2">
    <location>
        <begin position="611"/>
        <end position="631"/>
    </location>
</feature>
<dbReference type="EMBL" id="LPXO01000001">
    <property type="protein sequence ID" value="KUF12202.1"/>
    <property type="molecule type" value="Genomic_DNA"/>
</dbReference>
<evidence type="ECO:0000256" key="1">
    <source>
        <dbReference type="SAM" id="MobiDB-lite"/>
    </source>
</evidence>
<evidence type="ECO:0008006" key="5">
    <source>
        <dbReference type="Google" id="ProtNLM"/>
    </source>
</evidence>
<sequence>MEALFVLLGVVLLATPVAVVVLVIAHLRLRRALRDMQARLASLEGWDAAAATPDPAPVSAATPDSAPAAAEPVAPKPPMPQANAAPAAAKAPTGAVVLRADRLDALGRWLRENWFYAAAALSLALAGIFLVQYGVETGLLTPPARVAAALGFGALLIAGGEVIRRRGGDGPDSATAYLPSVLSGAGLVSLMGGVLAARLLYDLVAPGPALAALFAIALAGLVLGWRHGPLLAAIGLGGGMAAPFLVGGQTDRPEWLLLYFALLTALGLGIDTLRRWAWISALALVLGFAAGWLLVLGGADSALRAGFAVYAAALVLMATLIPARALTPDHAEPMVSEALLRHETVGWPIFPLRLSMAALLGACLPLLYAAAQAPVTWWIALALAAGLAALFALWSERAPGLQDHALPPALVLLALIAAPELNRPVLEALRDGLAALEGQTETRLPREITLVLLAALVPALAAFRRALQPGRFGLFWAGAATLLAPLAGLALELSWQPAALIGAWPWALHALALAALLSGMAGRIARADGTDRTRAALAAVAALASLAFALTVILTEAALTLALAATVVAAAALDRRFDLPLMTGYIAAGIVALGVRLVADPGLGWATSAPVLEMLAAYGGTLAALLAALWLIGPRPRPRARIFLESAAWSVGGMTLSLILYHVIEAFTGHAPGMAHWVLGLHGAIWAALALAQLERLRLGGWLIWLRAGLAALFGLIALITLGLAASLGNPLLAAQEITGPLMLNTLAPAYLLPGLVIGLGALRLSTLPRALRIALAAVAGLLVVGWAGLALRHGWRGSEAMLYTSGTTQPELYSYTVALLLAGAGLFWQALARRSAPLRRAGVLVIGLAVAKVFLVDIAGLAGLVRVFSFLLLGLSLAGLAWLNRWAQGAGPEADPASRDPV</sequence>
<protein>
    <recommendedName>
        <fullName evidence="5">DUF2339 domain-containing protein</fullName>
    </recommendedName>
</protein>
<proteinExistence type="predicted"/>
<reference evidence="3 4" key="1">
    <citation type="submission" date="2015-12" db="EMBL/GenBank/DDBJ databases">
        <authorList>
            <person name="Shamseldin A."/>
            <person name="Moawad H."/>
            <person name="Abd El-Rahim W.M."/>
            <person name="Sadowsky M.J."/>
        </authorList>
    </citation>
    <scope>NUCLEOTIDE SEQUENCE [LARGE SCALE GENOMIC DNA]</scope>
    <source>
        <strain evidence="3 4">SJ5A-1</strain>
    </source>
</reference>
<feature type="transmembrane region" description="Helical" evidence="2">
    <location>
        <begin position="175"/>
        <end position="197"/>
    </location>
</feature>
<dbReference type="PIRSF" id="PIRSF035905">
    <property type="entry name" value="UCP035905_mp"/>
    <property type="match status" value="1"/>
</dbReference>
<dbReference type="PANTHER" id="PTHR38434">
    <property type="entry name" value="BLL2549 PROTEIN"/>
    <property type="match status" value="1"/>
</dbReference>
<feature type="transmembrane region" description="Helical" evidence="2">
    <location>
        <begin position="254"/>
        <end position="270"/>
    </location>
</feature>
<evidence type="ECO:0000256" key="2">
    <source>
        <dbReference type="SAM" id="Phobius"/>
    </source>
</evidence>
<evidence type="ECO:0000313" key="3">
    <source>
        <dbReference type="EMBL" id="KUF12202.1"/>
    </source>
</evidence>